<gene>
    <name evidence="1" type="ORF">SAMN05421827_10214</name>
</gene>
<evidence type="ECO:0000313" key="1">
    <source>
        <dbReference type="EMBL" id="SDF88898.1"/>
    </source>
</evidence>
<protein>
    <submittedName>
        <fullName evidence="1">5-methylcytosine-specific restriction endonuclease McrBC, regulatory subunit McrC</fullName>
    </submittedName>
</protein>
<dbReference type="PANTHER" id="PTHR38733">
    <property type="entry name" value="PROTEIN MCRC"/>
    <property type="match status" value="1"/>
</dbReference>
<organism evidence="1 2">
    <name type="scientific">Pedobacter terrae</name>
    <dbReference type="NCBI Taxonomy" id="405671"/>
    <lineage>
        <taxon>Bacteria</taxon>
        <taxon>Pseudomonadati</taxon>
        <taxon>Bacteroidota</taxon>
        <taxon>Sphingobacteriia</taxon>
        <taxon>Sphingobacteriales</taxon>
        <taxon>Sphingobacteriaceae</taxon>
        <taxon>Pedobacter</taxon>
    </lineage>
</organism>
<keyword evidence="2" id="KW-1185">Reference proteome</keyword>
<dbReference type="Pfam" id="PF10117">
    <property type="entry name" value="McrBC"/>
    <property type="match status" value="1"/>
</dbReference>
<name>A0A1G7PRM8_9SPHI</name>
<sequence length="430" mass="50716">MTTDNKKYIEAKDCLPLAVNEEESNALLYFIKEVEPHILHFSHRQKEKEPLVYFDYNKRQWFANRYIGECEFVHHHQTYVLRITPRFGDQLLLKLFEYVYATKLPPSYHSLAKNKGLDLHKLLISIMWISLLKKALKHGLLKKNKKIKEEGTTIRGNFLLRESLLAVKVSNTLSFEYTLKDVNNLPNQILYKAYQILKRDYFLSDNLLPNVIKSDLSKLGSLMHTKQSIKLSDYKKIRLSSMFKGYRAMLDFSWKIINAKELSIENSNTLGKSFFLDMAELWEVFVLKTVSKNLIPKGWNLIENEHEVYKNTFYRRKLIPDIVIENEDKILIIDAKYKRMNFIKDDVDRTDIFQIHTYSYYFDDVDKSVYSSLVYPIEKELDDKTNKQSILDKSNHKSSFFIEGIEVHNPDLFDAKIIKFINSIIDKTSS</sequence>
<dbReference type="OrthoDB" id="307209at2"/>
<dbReference type="PANTHER" id="PTHR38733:SF1">
    <property type="entry name" value="TYPE IV METHYL-DIRECTED RESTRICTION ENZYME ECOKMCRBC"/>
    <property type="match status" value="1"/>
</dbReference>
<evidence type="ECO:0000313" key="2">
    <source>
        <dbReference type="Proteomes" id="UP000199643"/>
    </source>
</evidence>
<dbReference type="AlphaFoldDB" id="A0A1G7PRM8"/>
<dbReference type="Proteomes" id="UP000199643">
    <property type="component" value="Unassembled WGS sequence"/>
</dbReference>
<dbReference type="GO" id="GO:0004519">
    <property type="term" value="F:endonuclease activity"/>
    <property type="evidence" value="ECO:0007669"/>
    <property type="project" value="UniProtKB-KW"/>
</dbReference>
<dbReference type="InterPro" id="IPR019292">
    <property type="entry name" value="McrC"/>
</dbReference>
<dbReference type="RefSeq" id="WP_090496760.1">
    <property type="nucleotide sequence ID" value="NZ_FNCH01000002.1"/>
</dbReference>
<dbReference type="EMBL" id="FNCH01000002">
    <property type="protein sequence ID" value="SDF88898.1"/>
    <property type="molecule type" value="Genomic_DNA"/>
</dbReference>
<dbReference type="STRING" id="405671.SAMN05421827_10214"/>
<proteinExistence type="predicted"/>
<keyword evidence="1" id="KW-0378">Hydrolase</keyword>
<keyword evidence="1" id="KW-0255">Endonuclease</keyword>
<accession>A0A1G7PRM8</accession>
<reference evidence="2" key="1">
    <citation type="submission" date="2016-10" db="EMBL/GenBank/DDBJ databases">
        <authorList>
            <person name="Varghese N."/>
            <person name="Submissions S."/>
        </authorList>
    </citation>
    <scope>NUCLEOTIDE SEQUENCE [LARGE SCALE GENOMIC DNA]</scope>
    <source>
        <strain evidence="2">DSM 17933</strain>
    </source>
</reference>
<keyword evidence="1" id="KW-0540">Nuclease</keyword>